<protein>
    <submittedName>
        <fullName evidence="6">Fatty acyl-AMP ligase</fullName>
    </submittedName>
</protein>
<dbReference type="OrthoDB" id="3671040at2"/>
<sequence>MTDLTQAVHAVELIRARASQRPEQDAIIRVRDARDRQDERLSYAELDRRARAIADLLSGRCRSGSRILLLQPPVDFTTSFLGCLYAGMVAVPAPLPGRFRHERRRVRGIAEDAGISAVLTDPGHGAEVEELVGELRLDGVEVLATDGADLPGDAWSAPAIGRDDLAMLQYTSGSTGDPKGVMVTHGNLLANAAALAGGLGIAEGTRFGGWAPQFHDMGLLAQTLPALFLGGSCALMTPTEFIKRPHQWLWMIDRYDIAWSPAPNFGYELCTRRAVDEELAGLDLSRWRYAVNGSEPVQVSTMEEFAERFAAHGFRAEAFSPCYGLAEATVYVSGVADRGPVAVRVDPDRLEQHEFVPVTEGGRRLVAHGPAADYEVRIADPVTGAELPGGRIGEIWLRGNSVARGYWQRPDQTEATFRAGPGDGEFLRTGDLGTVHDGELYLTGRRREVLIIRGRNLYPQDLEQEMRLRHPELGSVGAAFAVPLTGGGGEHAVVLTHEVRPNLPEDVLRDLARRMKHEVADEFGVSVGGIVLLARGGVRRTTSGKVQRAEMRSLFLAGDLVAQFADVDRRVPVAAVEQEGMSR</sequence>
<name>A0A5M7BTT8_SACHI</name>
<dbReference type="GO" id="GO:0006633">
    <property type="term" value="P:fatty acid biosynthetic process"/>
    <property type="evidence" value="ECO:0007669"/>
    <property type="project" value="TreeGrafter"/>
</dbReference>
<dbReference type="GO" id="GO:0070566">
    <property type="term" value="F:adenylyltransferase activity"/>
    <property type="evidence" value="ECO:0007669"/>
    <property type="project" value="TreeGrafter"/>
</dbReference>
<organism evidence="6 7">
    <name type="scientific">Saccharopolyspora hirsuta</name>
    <dbReference type="NCBI Taxonomy" id="1837"/>
    <lineage>
        <taxon>Bacteria</taxon>
        <taxon>Bacillati</taxon>
        <taxon>Actinomycetota</taxon>
        <taxon>Actinomycetes</taxon>
        <taxon>Pseudonocardiales</taxon>
        <taxon>Pseudonocardiaceae</taxon>
        <taxon>Saccharopolyspora</taxon>
    </lineage>
</organism>
<evidence type="ECO:0000313" key="6">
    <source>
        <dbReference type="EMBL" id="KAA5830644.1"/>
    </source>
</evidence>
<dbReference type="GO" id="GO:0071766">
    <property type="term" value="P:Actinobacterium-type cell wall biogenesis"/>
    <property type="evidence" value="ECO:0007669"/>
    <property type="project" value="UniProtKB-ARBA"/>
</dbReference>
<gene>
    <name evidence="6" type="ORF">F1721_22595</name>
</gene>
<keyword evidence="2 6" id="KW-0436">Ligase</keyword>
<dbReference type="InterPro" id="IPR045851">
    <property type="entry name" value="AMP-bd_C_sf"/>
</dbReference>
<keyword evidence="3" id="KW-0276">Fatty acid metabolism</keyword>
<dbReference type="Pfam" id="PF00501">
    <property type="entry name" value="AMP-binding"/>
    <property type="match status" value="1"/>
</dbReference>
<dbReference type="InterPro" id="IPR042099">
    <property type="entry name" value="ANL_N_sf"/>
</dbReference>
<dbReference type="InterPro" id="IPR000873">
    <property type="entry name" value="AMP-dep_synth/lig_dom"/>
</dbReference>
<dbReference type="SUPFAM" id="SSF56801">
    <property type="entry name" value="Acetyl-CoA synthetase-like"/>
    <property type="match status" value="1"/>
</dbReference>
<evidence type="ECO:0000259" key="5">
    <source>
        <dbReference type="Pfam" id="PF00501"/>
    </source>
</evidence>
<dbReference type="AlphaFoldDB" id="A0A5M7BTT8"/>
<evidence type="ECO:0000256" key="1">
    <source>
        <dbReference type="ARBA" id="ARBA00006432"/>
    </source>
</evidence>
<comment type="similarity">
    <text evidence="1">Belongs to the ATP-dependent AMP-binding enzyme family.</text>
</comment>
<dbReference type="InterPro" id="IPR020845">
    <property type="entry name" value="AMP-binding_CS"/>
</dbReference>
<dbReference type="PROSITE" id="PS00455">
    <property type="entry name" value="AMP_BINDING"/>
    <property type="match status" value="1"/>
</dbReference>
<keyword evidence="4" id="KW-0443">Lipid metabolism</keyword>
<accession>A0A5M7BTT8</accession>
<dbReference type="Gene3D" id="3.40.50.12780">
    <property type="entry name" value="N-terminal domain of ligase-like"/>
    <property type="match status" value="1"/>
</dbReference>
<dbReference type="PANTHER" id="PTHR22754">
    <property type="entry name" value="DISCO-INTERACTING PROTEIN 2 DIP2 -RELATED"/>
    <property type="match status" value="1"/>
</dbReference>
<dbReference type="Proteomes" id="UP000323946">
    <property type="component" value="Unassembled WGS sequence"/>
</dbReference>
<proteinExistence type="inferred from homology"/>
<reference evidence="6 7" key="1">
    <citation type="submission" date="2019-09" db="EMBL/GenBank/DDBJ databases">
        <title>Draft genome sequence of the thermophilic Saccharopolyspora hirsuta VKM Ac-666T.</title>
        <authorList>
            <person name="Lobastova T.G."/>
            <person name="Fokina V."/>
            <person name="Bragin E.Y."/>
            <person name="Shtratnikova V.Y."/>
            <person name="Starodumova I.P."/>
            <person name="Tarlachkov S.V."/>
            <person name="Donova M.V."/>
        </authorList>
    </citation>
    <scope>NUCLEOTIDE SEQUENCE [LARGE SCALE GENOMIC DNA]</scope>
    <source>
        <strain evidence="6 7">VKM Ac-666</strain>
    </source>
</reference>
<evidence type="ECO:0000256" key="2">
    <source>
        <dbReference type="ARBA" id="ARBA00022598"/>
    </source>
</evidence>
<dbReference type="Gene3D" id="3.30.300.30">
    <property type="match status" value="1"/>
</dbReference>
<evidence type="ECO:0000256" key="3">
    <source>
        <dbReference type="ARBA" id="ARBA00022832"/>
    </source>
</evidence>
<dbReference type="EMBL" id="VWPH01000010">
    <property type="protein sequence ID" value="KAA5830644.1"/>
    <property type="molecule type" value="Genomic_DNA"/>
</dbReference>
<comment type="caution">
    <text evidence="6">The sequence shown here is derived from an EMBL/GenBank/DDBJ whole genome shotgun (WGS) entry which is preliminary data.</text>
</comment>
<feature type="domain" description="AMP-dependent synthetase/ligase" evidence="5">
    <location>
        <begin position="15"/>
        <end position="407"/>
    </location>
</feature>
<dbReference type="PANTHER" id="PTHR22754:SF32">
    <property type="entry name" value="DISCO-INTERACTING PROTEIN 2"/>
    <property type="match status" value="1"/>
</dbReference>
<evidence type="ECO:0000256" key="4">
    <source>
        <dbReference type="ARBA" id="ARBA00023098"/>
    </source>
</evidence>
<dbReference type="GO" id="GO:0016874">
    <property type="term" value="F:ligase activity"/>
    <property type="evidence" value="ECO:0007669"/>
    <property type="project" value="UniProtKB-KW"/>
</dbReference>
<evidence type="ECO:0000313" key="7">
    <source>
        <dbReference type="Proteomes" id="UP000323946"/>
    </source>
</evidence>
<dbReference type="RefSeq" id="WP_150068743.1">
    <property type="nucleotide sequence ID" value="NZ_VWPH01000010.1"/>
</dbReference>
<dbReference type="CDD" id="cd05931">
    <property type="entry name" value="FAAL"/>
    <property type="match status" value="1"/>
</dbReference>
<dbReference type="InterPro" id="IPR040097">
    <property type="entry name" value="FAAL/FAAC"/>
</dbReference>
<dbReference type="FunFam" id="3.40.50.12780:FF:000013">
    <property type="entry name" value="Long-chain-fatty-acid--AMP ligase FadD32"/>
    <property type="match status" value="1"/>
</dbReference>
<dbReference type="GO" id="GO:0005886">
    <property type="term" value="C:plasma membrane"/>
    <property type="evidence" value="ECO:0007669"/>
    <property type="project" value="TreeGrafter"/>
</dbReference>
<keyword evidence="7" id="KW-1185">Reference proteome</keyword>
<dbReference type="SMR" id="A0A5M7BTT8"/>